<dbReference type="InterPro" id="IPR023293">
    <property type="entry name" value="dGTP_triP_hydro_central_sf"/>
</dbReference>
<accession>A0A1T4R6Y7</accession>
<evidence type="ECO:0000313" key="3">
    <source>
        <dbReference type="EMBL" id="SKA11820.1"/>
    </source>
</evidence>
<dbReference type="STRING" id="180163.SAMN02745174_02602"/>
<dbReference type="SMART" id="SM00471">
    <property type="entry name" value="HDc"/>
    <property type="match status" value="1"/>
</dbReference>
<sequence>MDINEIWDKCLSKKRFKENNNIKDEYDERNEFEKDYSRIISSSSFRRLQDKTQVFPLKRGDFVRTRLTHSLEVSDIGYSMGRVIEETLNRKDQYISSILSVAGLIHDLGNPPFGHSGEYVIQDFFKKFFLNEGKVLSDIQQEDLINFDGNVQTFRILRKLQFLGNQDGFNLTYGTLLTIIKYPFNSLDGNKKRKLLINKKFGYYESEEKDYKKISEELNFKNKRHPLTWLLEAADDIAYCVADIEDGIQKKLITLLDIEKALEKNKDCESVKDLVEKIIEYKEENDTIKENNLFEKIVVQKLKIYIQRNMIQETIKVFLDNQIEILKGTFKKELLDIGKYKKIKDSLKELAYEKIFQSEERIYTDILANKVLKNLLNIFIEGMLDCLNNNEEATSTSKNIKKLISKNYMINYEKELKESSNKSDKIYVTLKVCLDFISGMTDKFAVELYKKLEGII</sequence>
<name>A0A1T4R6Y7_9FUSO</name>
<dbReference type="Proteomes" id="UP000191153">
    <property type="component" value="Unassembled WGS sequence"/>
</dbReference>
<dbReference type="PANTHER" id="PTHR11373">
    <property type="entry name" value="DEOXYNUCLEOSIDE TRIPHOSPHATE TRIPHOSPHOHYDROLASE"/>
    <property type="match status" value="1"/>
</dbReference>
<keyword evidence="1" id="KW-0378">Hydrolase</keyword>
<dbReference type="EMBL" id="FUWX01000046">
    <property type="protein sequence ID" value="SKA11820.1"/>
    <property type="molecule type" value="Genomic_DNA"/>
</dbReference>
<gene>
    <name evidence="3" type="ORF">SAMN02745174_02602</name>
</gene>
<feature type="domain" description="HD" evidence="2">
    <location>
        <begin position="66"/>
        <end position="240"/>
    </location>
</feature>
<dbReference type="InterPro" id="IPR006674">
    <property type="entry name" value="HD_domain"/>
</dbReference>
<evidence type="ECO:0000256" key="1">
    <source>
        <dbReference type="ARBA" id="ARBA00022801"/>
    </source>
</evidence>
<reference evidence="3 4" key="1">
    <citation type="submission" date="2017-02" db="EMBL/GenBank/DDBJ databases">
        <authorList>
            <person name="Peterson S.W."/>
        </authorList>
    </citation>
    <scope>NUCLEOTIDE SEQUENCE [LARGE SCALE GENOMIC DNA]</scope>
    <source>
        <strain evidence="3 4">ATCC 700028</strain>
    </source>
</reference>
<dbReference type="Gene3D" id="1.10.3410.10">
    <property type="entry name" value="putative deoxyguanosinetriphosphate triphosphohydrolase like domain"/>
    <property type="match status" value="1"/>
</dbReference>
<dbReference type="InterPro" id="IPR050135">
    <property type="entry name" value="dGTPase-like"/>
</dbReference>
<dbReference type="Gene3D" id="1.10.3550.10">
    <property type="entry name" value="eoxyguanosinetriphosphate triphosphohydrolase domain-like"/>
    <property type="match status" value="1"/>
</dbReference>
<dbReference type="CDD" id="cd00077">
    <property type="entry name" value="HDc"/>
    <property type="match status" value="1"/>
</dbReference>
<proteinExistence type="predicted"/>
<dbReference type="Gene3D" id="1.10.3210.10">
    <property type="entry name" value="Hypothetical protein af1432"/>
    <property type="match status" value="1"/>
</dbReference>
<protein>
    <submittedName>
        <fullName evidence="3">dGTPase</fullName>
    </submittedName>
</protein>
<dbReference type="InterPro" id="IPR003607">
    <property type="entry name" value="HD/PDEase_dom"/>
</dbReference>
<dbReference type="SUPFAM" id="SSF109604">
    <property type="entry name" value="HD-domain/PDEase-like"/>
    <property type="match status" value="1"/>
</dbReference>
<dbReference type="InterPro" id="IPR006261">
    <property type="entry name" value="dGTPase"/>
</dbReference>
<evidence type="ECO:0000313" key="4">
    <source>
        <dbReference type="Proteomes" id="UP000191153"/>
    </source>
</evidence>
<dbReference type="Pfam" id="PF01966">
    <property type="entry name" value="HD"/>
    <property type="match status" value="1"/>
</dbReference>
<dbReference type="GO" id="GO:0008832">
    <property type="term" value="F:dGTPase activity"/>
    <property type="evidence" value="ECO:0007669"/>
    <property type="project" value="TreeGrafter"/>
</dbReference>
<dbReference type="PANTHER" id="PTHR11373:SF32">
    <property type="entry name" value="DEOXYGUANOSINETRIPHOSPHATE TRIPHOSPHOHYDROLASE"/>
    <property type="match status" value="1"/>
</dbReference>
<dbReference type="InterPro" id="IPR027432">
    <property type="entry name" value="dGTP_triphosphohydrolase_C"/>
</dbReference>
<evidence type="ECO:0000259" key="2">
    <source>
        <dbReference type="PROSITE" id="PS51831"/>
    </source>
</evidence>
<dbReference type="PROSITE" id="PS51831">
    <property type="entry name" value="HD"/>
    <property type="match status" value="1"/>
</dbReference>
<dbReference type="GO" id="GO:0006203">
    <property type="term" value="P:dGTP catabolic process"/>
    <property type="evidence" value="ECO:0007669"/>
    <property type="project" value="TreeGrafter"/>
</dbReference>
<keyword evidence="4" id="KW-1185">Reference proteome</keyword>
<dbReference type="OrthoDB" id="9803619at2"/>
<organism evidence="3 4">
    <name type="scientific">Cetobacterium ceti</name>
    <dbReference type="NCBI Taxonomy" id="180163"/>
    <lineage>
        <taxon>Bacteria</taxon>
        <taxon>Fusobacteriati</taxon>
        <taxon>Fusobacteriota</taxon>
        <taxon>Fusobacteriia</taxon>
        <taxon>Fusobacteriales</taxon>
        <taxon>Fusobacteriaceae</taxon>
        <taxon>Cetobacterium</taxon>
    </lineage>
</organism>
<dbReference type="RefSeq" id="WP_159443654.1">
    <property type="nucleotide sequence ID" value="NZ_FUWX01000046.1"/>
</dbReference>
<dbReference type="NCBIfam" id="TIGR01353">
    <property type="entry name" value="dGTP_triPase"/>
    <property type="match status" value="1"/>
</dbReference>
<dbReference type="AlphaFoldDB" id="A0A1T4R6Y7"/>